<evidence type="ECO:0000313" key="2">
    <source>
        <dbReference type="Proteomes" id="UP000271098"/>
    </source>
</evidence>
<reference evidence="1 2" key="2">
    <citation type="submission" date="2018-11" db="EMBL/GenBank/DDBJ databases">
        <authorList>
            <consortium name="Pathogen Informatics"/>
        </authorList>
    </citation>
    <scope>NUCLEOTIDE SEQUENCE [LARGE SCALE GENOMIC DNA]</scope>
</reference>
<evidence type="ECO:0000313" key="1">
    <source>
        <dbReference type="EMBL" id="VDN40935.1"/>
    </source>
</evidence>
<dbReference type="OrthoDB" id="7426251at2759"/>
<dbReference type="EMBL" id="UYRT01096724">
    <property type="protein sequence ID" value="VDN40935.1"/>
    <property type="molecule type" value="Genomic_DNA"/>
</dbReference>
<dbReference type="Proteomes" id="UP000271098">
    <property type="component" value="Unassembled WGS sequence"/>
</dbReference>
<gene>
    <name evidence="1" type="ORF">GPUH_LOCUS23070</name>
</gene>
<organism evidence="3">
    <name type="scientific">Gongylonema pulchrum</name>
    <dbReference type="NCBI Taxonomy" id="637853"/>
    <lineage>
        <taxon>Eukaryota</taxon>
        <taxon>Metazoa</taxon>
        <taxon>Ecdysozoa</taxon>
        <taxon>Nematoda</taxon>
        <taxon>Chromadorea</taxon>
        <taxon>Rhabditida</taxon>
        <taxon>Spirurina</taxon>
        <taxon>Spiruromorpha</taxon>
        <taxon>Spiruroidea</taxon>
        <taxon>Gongylonematidae</taxon>
        <taxon>Gongylonema</taxon>
    </lineage>
</organism>
<protein>
    <submittedName>
        <fullName evidence="3">DNA helicase</fullName>
    </submittedName>
</protein>
<dbReference type="AlphaFoldDB" id="A0A183EQ30"/>
<evidence type="ECO:0000313" key="3">
    <source>
        <dbReference type="WBParaSite" id="GPUH_0002309901-mRNA-1"/>
    </source>
</evidence>
<accession>A0A183EQ30</accession>
<reference evidence="3" key="1">
    <citation type="submission" date="2016-06" db="UniProtKB">
        <authorList>
            <consortium name="WormBaseParasite"/>
        </authorList>
    </citation>
    <scope>IDENTIFICATION</scope>
</reference>
<name>A0A183EQ30_9BILA</name>
<proteinExistence type="predicted"/>
<dbReference type="WBParaSite" id="GPUH_0002309901-mRNA-1">
    <property type="protein sequence ID" value="GPUH_0002309901-mRNA-1"/>
    <property type="gene ID" value="GPUH_0002309901"/>
</dbReference>
<keyword evidence="2" id="KW-1185">Reference proteome</keyword>
<sequence length="507" mass="55621">MSTNRGPSTTKNILELLRAELSKTERGDREEAAIFEVASGMAFLSALMSDYPPAVLPLGQTEPLLHSVNICQIGTRGDGKLSLQHIVTALQISGIEVHGQKTSEAMPAYRHGCSTGSWARQIQVLPSLLLDECHQQPPVLTATYAQLSKILHSPLSSVEDWTNASIVCAHPAFKDFSSLVFLANRLTEQTGSWMEDAALIRALLIADACVTPKHLVADPIWAKVACDGVVVSIEQEPVAADPGPFNDVSISICAVPMDTWVGIRTGAYLCPEGWGPNSWGGEVAVVPVETCCLDDPATWLYVLSFVTTRLWNGLHLYKAIIKPNKELSSASTTTEHIVVKFKPLATNVVVDGPTRILLVLTNLTSQLNSKETRITDVKIPIWRPSKEAMFPADVTEILRQQAGTRAATNNVEGLWRFAWQYLMRYTATEASVQRAIYLVAETVRNLDLGFASNPAKAFPVYSIHLKSGFLPNLPDVNFDVKNWEDPNMNIQEAITNINAHNVYPHGF</sequence>